<organism evidence="1 2">
    <name type="scientific">Ignicoccus pacificus DSM 13166</name>
    <dbReference type="NCBI Taxonomy" id="940294"/>
    <lineage>
        <taxon>Archaea</taxon>
        <taxon>Thermoproteota</taxon>
        <taxon>Thermoprotei</taxon>
        <taxon>Desulfurococcales</taxon>
        <taxon>Desulfurococcaceae</taxon>
        <taxon>Ignicoccus</taxon>
    </lineage>
</organism>
<dbReference type="AlphaFoldDB" id="A0A977KCS0"/>
<keyword evidence="2" id="KW-1185">Reference proteome</keyword>
<proteinExistence type="predicted"/>
<dbReference type="SUPFAM" id="SSF53807">
    <property type="entry name" value="Helical backbone' metal receptor"/>
    <property type="match status" value="1"/>
</dbReference>
<evidence type="ECO:0000313" key="1">
    <source>
        <dbReference type="EMBL" id="UXD22445.1"/>
    </source>
</evidence>
<protein>
    <submittedName>
        <fullName evidence="1">Uncharacterized protein</fullName>
    </submittedName>
</protein>
<sequence length="214" mass="24648">MQTGHWPYEIQIAQMRKEKGLVTVPPIYEFKDPALGIAALGFAILRMPNGELNPHGWWLYAPNALSLMRSLVIQSCQLEPAHCMSYLKNFQVEIEKVREVLKECVPIYYKKKVVVMMPVEQYALANFEIKVLKVVQSKGAILSGRELREAVDALKKSDALVISEVSKNVPATKIMETYARRLHKPVIEIKVMWGNWKSYDIYLKQLCTELRELR</sequence>
<dbReference type="Proteomes" id="UP001063698">
    <property type="component" value="Chromosome"/>
</dbReference>
<name>A0A977KCS0_9CREN</name>
<dbReference type="KEGG" id="ipc:IPA_04870"/>
<evidence type="ECO:0000313" key="2">
    <source>
        <dbReference type="Proteomes" id="UP001063698"/>
    </source>
</evidence>
<accession>A0A977KCS0</accession>
<dbReference type="EMBL" id="CP006868">
    <property type="protein sequence ID" value="UXD22445.1"/>
    <property type="molecule type" value="Genomic_DNA"/>
</dbReference>
<reference evidence="1" key="1">
    <citation type="submission" date="2013-11" db="EMBL/GenBank/DDBJ databases">
        <title>Comparative genomics of Ignicoccus.</title>
        <authorList>
            <person name="Podar M."/>
        </authorList>
    </citation>
    <scope>NUCLEOTIDE SEQUENCE</scope>
    <source>
        <strain evidence="1">DSM 13166</strain>
    </source>
</reference>
<gene>
    <name evidence="1" type="ORF">IPA_04870</name>
</gene>